<gene>
    <name evidence="1" type="ORF">IAD26_01545</name>
</gene>
<organism evidence="1 2">
    <name type="scientific">Candidatus Limenecus avicola</name>
    <dbReference type="NCBI Taxonomy" id="2840847"/>
    <lineage>
        <taxon>Bacteria</taxon>
        <taxon>Bacillati</taxon>
        <taxon>Bacillota</taxon>
        <taxon>Clostridia</taxon>
        <taxon>Eubacteriales</taxon>
        <taxon>Clostridiaceae</taxon>
        <taxon>Clostridiaceae incertae sedis</taxon>
        <taxon>Candidatus Limenecus</taxon>
    </lineage>
</organism>
<reference evidence="1" key="1">
    <citation type="submission" date="2020-10" db="EMBL/GenBank/DDBJ databases">
        <authorList>
            <person name="Gilroy R."/>
        </authorList>
    </citation>
    <scope>NUCLEOTIDE SEQUENCE</scope>
    <source>
        <strain evidence="1">CHK154-7741</strain>
    </source>
</reference>
<name>A0A9D1MYC0_9CLOT</name>
<evidence type="ECO:0000313" key="1">
    <source>
        <dbReference type="EMBL" id="HIU91798.1"/>
    </source>
</evidence>
<dbReference type="AlphaFoldDB" id="A0A9D1MYC0"/>
<sequence>MNTSNEEKITTPLTKMSSLSDEKDKFSSLSTSSMLARAGVPMSHILAADNYMFIKKIYGTPVVKSRITNKEKALLGKYDFNQLEYTTIKQINEELELLKKWSMSLDENLKSDADKIIEIRAKELRYLAACRYTLITNEIYNGYMALEKYFEDISKYSL</sequence>
<reference evidence="1" key="2">
    <citation type="journal article" date="2021" name="PeerJ">
        <title>Extensive microbial diversity within the chicken gut microbiome revealed by metagenomics and culture.</title>
        <authorList>
            <person name="Gilroy R."/>
            <person name="Ravi A."/>
            <person name="Getino M."/>
            <person name="Pursley I."/>
            <person name="Horton D.L."/>
            <person name="Alikhan N.F."/>
            <person name="Baker D."/>
            <person name="Gharbi K."/>
            <person name="Hall N."/>
            <person name="Watson M."/>
            <person name="Adriaenssens E.M."/>
            <person name="Foster-Nyarko E."/>
            <person name="Jarju S."/>
            <person name="Secka A."/>
            <person name="Antonio M."/>
            <person name="Oren A."/>
            <person name="Chaudhuri R.R."/>
            <person name="La Ragione R."/>
            <person name="Hildebrand F."/>
            <person name="Pallen M.J."/>
        </authorList>
    </citation>
    <scope>NUCLEOTIDE SEQUENCE</scope>
    <source>
        <strain evidence="1">CHK154-7741</strain>
    </source>
</reference>
<dbReference type="EMBL" id="DVOD01000013">
    <property type="protein sequence ID" value="HIU91798.1"/>
    <property type="molecule type" value="Genomic_DNA"/>
</dbReference>
<proteinExistence type="predicted"/>
<accession>A0A9D1MYC0</accession>
<protein>
    <submittedName>
        <fullName evidence="1">Uncharacterized protein</fullName>
    </submittedName>
</protein>
<comment type="caution">
    <text evidence="1">The sequence shown here is derived from an EMBL/GenBank/DDBJ whole genome shotgun (WGS) entry which is preliminary data.</text>
</comment>
<evidence type="ECO:0000313" key="2">
    <source>
        <dbReference type="Proteomes" id="UP000886748"/>
    </source>
</evidence>
<dbReference type="Proteomes" id="UP000886748">
    <property type="component" value="Unassembled WGS sequence"/>
</dbReference>